<dbReference type="EMBL" id="BMEC01000001">
    <property type="protein sequence ID" value="GGC20258.1"/>
    <property type="molecule type" value="Genomic_DNA"/>
</dbReference>
<gene>
    <name evidence="1" type="ORF">GCM10011506_01720</name>
</gene>
<evidence type="ECO:0000313" key="1">
    <source>
        <dbReference type="EMBL" id="GGC20258.1"/>
    </source>
</evidence>
<dbReference type="RefSeq" id="WP_188459913.1">
    <property type="nucleotide sequence ID" value="NZ_BAABHU010000001.1"/>
</dbReference>
<sequence>MIRIIVDKLGSGHDDIFLKIDNLPIYTKTGDSYYLLDFLEISDEELKNNNVKDGQFLNYATTKLIDYWNSRIGQAEKGTEIFLPFDFQDEYIGGLLLIETSLGFKTKVVYSDKVHSYEVNKSVFDKVVSDRQIEFLDEEKAEWLISHDQIFNGLEWSKDELKE</sequence>
<accession>A0ABQ1LA35</accession>
<evidence type="ECO:0000313" key="2">
    <source>
        <dbReference type="Proteomes" id="UP000636010"/>
    </source>
</evidence>
<reference evidence="2" key="1">
    <citation type="journal article" date="2019" name="Int. J. Syst. Evol. Microbiol.">
        <title>The Global Catalogue of Microorganisms (GCM) 10K type strain sequencing project: providing services to taxonomists for standard genome sequencing and annotation.</title>
        <authorList>
            <consortium name="The Broad Institute Genomics Platform"/>
            <consortium name="The Broad Institute Genome Sequencing Center for Infectious Disease"/>
            <person name="Wu L."/>
            <person name="Ma J."/>
        </authorList>
    </citation>
    <scope>NUCLEOTIDE SEQUENCE [LARGE SCALE GENOMIC DNA]</scope>
    <source>
        <strain evidence="2">CGMCC 1.10832</strain>
    </source>
</reference>
<comment type="caution">
    <text evidence="1">The sequence shown here is derived from an EMBL/GenBank/DDBJ whole genome shotgun (WGS) entry which is preliminary data.</text>
</comment>
<dbReference type="Proteomes" id="UP000636010">
    <property type="component" value="Unassembled WGS sequence"/>
</dbReference>
<name>A0ABQ1LA35_9BACT</name>
<proteinExistence type="predicted"/>
<keyword evidence="2" id="KW-1185">Reference proteome</keyword>
<evidence type="ECO:0008006" key="3">
    <source>
        <dbReference type="Google" id="ProtNLM"/>
    </source>
</evidence>
<organism evidence="1 2">
    <name type="scientific">Marivirga lumbricoides</name>
    <dbReference type="NCBI Taxonomy" id="1046115"/>
    <lineage>
        <taxon>Bacteria</taxon>
        <taxon>Pseudomonadati</taxon>
        <taxon>Bacteroidota</taxon>
        <taxon>Cytophagia</taxon>
        <taxon>Cytophagales</taxon>
        <taxon>Marivirgaceae</taxon>
        <taxon>Marivirga</taxon>
    </lineage>
</organism>
<protein>
    <recommendedName>
        <fullName evidence="3">DUF1642 domain-containing protein</fullName>
    </recommendedName>
</protein>